<dbReference type="InterPro" id="IPR023393">
    <property type="entry name" value="START-like_dom_sf"/>
</dbReference>
<proteinExistence type="predicted"/>
<dbReference type="Proteomes" id="UP000318186">
    <property type="component" value="Unassembled WGS sequence"/>
</dbReference>
<dbReference type="EMBL" id="VIWW01000001">
    <property type="protein sequence ID" value="TWG04919.1"/>
    <property type="molecule type" value="Genomic_DNA"/>
</dbReference>
<evidence type="ECO:0000259" key="2">
    <source>
        <dbReference type="Pfam" id="PF03364"/>
    </source>
</evidence>
<evidence type="ECO:0000313" key="4">
    <source>
        <dbReference type="Proteomes" id="UP000318186"/>
    </source>
</evidence>
<sequence>MAKTENKEPQADEGEEEETGMGRLRGELSNFLSAQVDKLSEKAGEKLTDVTGRLTDVAENGGELPAMGSRILKGDSPVKAFVSEKAKGVKDNVVDKAKEVFGGGKGKRKSSGGKVMNIIEVLDVGVPLRTAYDYWTQYDRFSSFAKGVRDVSMGDEMTSDWKVKVGPSSRSFKATVQEQVPDERIVWTSEGAKGTTRGAVSFHELAPNLTRIVLVVEYYPSGFFEKTGNLWRAQGRRMRLDFKHFQRYVTLTEEEPDGWRGEIRDGEVVVTHEDAMEEEENQKEDEDEDGYEDEEDEDGEDDDEELVDDEDEEEPEDEEEEEPEEEEPEEEEEEEPEEEEEEEEEPEEEEEEAAPPRKRAARGKRPSRKARRD</sequence>
<accession>A0A561V001</accession>
<feature type="compositionally biased region" description="Basic residues" evidence="1">
    <location>
        <begin position="356"/>
        <end position="373"/>
    </location>
</feature>
<feature type="domain" description="Coenzyme Q-binding protein COQ10 START" evidence="2">
    <location>
        <begin position="124"/>
        <end position="245"/>
    </location>
</feature>
<feature type="region of interest" description="Disordered" evidence="1">
    <location>
        <begin position="272"/>
        <end position="373"/>
    </location>
</feature>
<dbReference type="Gene3D" id="3.30.530.20">
    <property type="match status" value="1"/>
</dbReference>
<dbReference type="OrthoDB" id="3695445at2"/>
<dbReference type="SUPFAM" id="SSF55961">
    <property type="entry name" value="Bet v1-like"/>
    <property type="match status" value="1"/>
</dbReference>
<dbReference type="AlphaFoldDB" id="A0A561V001"/>
<gene>
    <name evidence="3" type="ORF">FHX80_113391</name>
</gene>
<dbReference type="InterPro" id="IPR047137">
    <property type="entry name" value="ORF3"/>
</dbReference>
<dbReference type="InterPro" id="IPR005031">
    <property type="entry name" value="COQ10_START"/>
</dbReference>
<evidence type="ECO:0000256" key="1">
    <source>
        <dbReference type="SAM" id="MobiDB-lite"/>
    </source>
</evidence>
<name>A0A561V001_9ACTN</name>
<dbReference type="PANTHER" id="PTHR33824:SF7">
    <property type="entry name" value="POLYKETIDE CYCLASE_DEHYDRASE AND LIPID TRANSPORT SUPERFAMILY PROTEIN"/>
    <property type="match status" value="1"/>
</dbReference>
<dbReference type="Pfam" id="PF03364">
    <property type="entry name" value="Polyketide_cyc"/>
    <property type="match status" value="1"/>
</dbReference>
<evidence type="ECO:0000313" key="3">
    <source>
        <dbReference type="EMBL" id="TWG04919.1"/>
    </source>
</evidence>
<organism evidence="3 4">
    <name type="scientific">Streptomyces brevispora</name>
    <dbReference type="NCBI Taxonomy" id="887462"/>
    <lineage>
        <taxon>Bacteria</taxon>
        <taxon>Bacillati</taxon>
        <taxon>Actinomycetota</taxon>
        <taxon>Actinomycetes</taxon>
        <taxon>Kitasatosporales</taxon>
        <taxon>Streptomycetaceae</taxon>
        <taxon>Streptomyces</taxon>
    </lineage>
</organism>
<reference evidence="3 4" key="1">
    <citation type="submission" date="2019-06" db="EMBL/GenBank/DDBJ databases">
        <title>Sequencing the genomes of 1000 actinobacteria strains.</title>
        <authorList>
            <person name="Klenk H.-P."/>
        </authorList>
    </citation>
    <scope>NUCLEOTIDE SEQUENCE [LARGE SCALE GENOMIC DNA]</scope>
    <source>
        <strain evidence="3 4">DSM 42059</strain>
    </source>
</reference>
<feature type="compositionally biased region" description="Acidic residues" evidence="1">
    <location>
        <begin position="275"/>
        <end position="353"/>
    </location>
</feature>
<dbReference type="PANTHER" id="PTHR33824">
    <property type="entry name" value="POLYKETIDE CYCLASE/DEHYDRASE AND LIPID TRANSPORT SUPERFAMILY PROTEIN"/>
    <property type="match status" value="1"/>
</dbReference>
<feature type="region of interest" description="Disordered" evidence="1">
    <location>
        <begin position="1"/>
        <end position="27"/>
    </location>
</feature>
<dbReference type="RefSeq" id="WP_145764963.1">
    <property type="nucleotide sequence ID" value="NZ_VIWW01000001.1"/>
</dbReference>
<dbReference type="CDD" id="cd07817">
    <property type="entry name" value="SRPBCC_8"/>
    <property type="match status" value="1"/>
</dbReference>
<protein>
    <submittedName>
        <fullName evidence="3">Polyketide cyclase/dehydrase/lipid transport protein</fullName>
    </submittedName>
</protein>
<feature type="compositionally biased region" description="Basic and acidic residues" evidence="1">
    <location>
        <begin position="1"/>
        <end position="10"/>
    </location>
</feature>
<comment type="caution">
    <text evidence="3">The sequence shown here is derived from an EMBL/GenBank/DDBJ whole genome shotgun (WGS) entry which is preliminary data.</text>
</comment>